<evidence type="ECO:0000256" key="1">
    <source>
        <dbReference type="SAM" id="SignalP"/>
    </source>
</evidence>
<feature type="signal peptide" evidence="1">
    <location>
        <begin position="1"/>
        <end position="28"/>
    </location>
</feature>
<feature type="chain" id="PRO_5046741911" evidence="1">
    <location>
        <begin position="29"/>
        <end position="172"/>
    </location>
</feature>
<dbReference type="EMBL" id="JANKHH010000006">
    <property type="protein sequence ID" value="MCR2834528.1"/>
    <property type="molecule type" value="Genomic_DNA"/>
</dbReference>
<proteinExistence type="predicted"/>
<dbReference type="RefSeq" id="WP_257596360.1">
    <property type="nucleotide sequence ID" value="NZ_JANKHH010000006.1"/>
</dbReference>
<protein>
    <submittedName>
        <fullName evidence="2">Invasion associated locus B family protein</fullName>
    </submittedName>
</protein>
<reference evidence="2 3" key="1">
    <citation type="submission" date="2022-08" db="EMBL/GenBank/DDBJ databases">
        <title>Polyphasic taxonomy analysis of Qipengyuania sp.RS5-5.</title>
        <authorList>
            <person name="Xamxidin M."/>
            <person name="Wu M."/>
        </authorList>
    </citation>
    <scope>NUCLEOTIDE SEQUENCE [LARGE SCALE GENOMIC DNA]</scope>
    <source>
        <strain evidence="2 3">RS5-5</strain>
    </source>
</reference>
<dbReference type="Pfam" id="PF06776">
    <property type="entry name" value="IalB"/>
    <property type="match status" value="1"/>
</dbReference>
<keyword evidence="1" id="KW-0732">Signal</keyword>
<accession>A0ABT1XSA0</accession>
<evidence type="ECO:0000313" key="2">
    <source>
        <dbReference type="EMBL" id="MCR2834528.1"/>
    </source>
</evidence>
<comment type="caution">
    <text evidence="2">The sequence shown here is derived from an EMBL/GenBank/DDBJ whole genome shotgun (WGS) entry which is preliminary data.</text>
</comment>
<evidence type="ECO:0000313" key="3">
    <source>
        <dbReference type="Proteomes" id="UP001206067"/>
    </source>
</evidence>
<gene>
    <name evidence="2" type="ORF">NSO95_11270</name>
</gene>
<dbReference type="InterPro" id="IPR010642">
    <property type="entry name" value="Invasion_prot_B"/>
</dbReference>
<dbReference type="Proteomes" id="UP001206067">
    <property type="component" value="Unassembled WGS sequence"/>
</dbReference>
<keyword evidence="3" id="KW-1185">Reference proteome</keyword>
<organism evidence="2 3">
    <name type="scientific">Parerythrobacter lacustris</name>
    <dbReference type="NCBI Taxonomy" id="2969984"/>
    <lineage>
        <taxon>Bacteria</taxon>
        <taxon>Pseudomonadati</taxon>
        <taxon>Pseudomonadota</taxon>
        <taxon>Alphaproteobacteria</taxon>
        <taxon>Sphingomonadales</taxon>
        <taxon>Erythrobacteraceae</taxon>
        <taxon>Parerythrobacter</taxon>
    </lineage>
</organism>
<sequence length="172" mass="18449">MIRIGDFRPFAMAGIVAALFAVSAPAVSRDSLGVFSDWGAFRDPKVPRCYAIAKPAPSRLERDFEPYASIGTWPKRQVRNQLHIRLSRKTASNGAITLRIGSRSFALTGAGGNAWAKDRSMDAAVVAAMRSASQMTVSARDSRGRNFSNTYYLAGAATAMDAATVGCARLSK</sequence>
<name>A0ABT1XSA0_9SPHN</name>